<evidence type="ECO:0000313" key="3">
    <source>
        <dbReference type="Proteomes" id="UP000537729"/>
    </source>
</evidence>
<gene>
    <name evidence="2" type="ORF">HBO38_36130</name>
</gene>
<evidence type="ECO:0000256" key="1">
    <source>
        <dbReference type="SAM" id="MobiDB-lite"/>
    </source>
</evidence>
<accession>A0A7Y1ADF2</accession>
<dbReference type="EMBL" id="JAAQWG010000122">
    <property type="protein sequence ID" value="NMY13738.1"/>
    <property type="molecule type" value="Genomic_DNA"/>
</dbReference>
<proteinExistence type="predicted"/>
<feature type="region of interest" description="Disordered" evidence="1">
    <location>
        <begin position="1"/>
        <end position="21"/>
    </location>
</feature>
<dbReference type="Proteomes" id="UP000537729">
    <property type="component" value="Unassembled WGS sequence"/>
</dbReference>
<dbReference type="AlphaFoldDB" id="A0A7Y1ADF2"/>
<name>A0A7Y1ADF2_PSEVE</name>
<reference evidence="2 3" key="1">
    <citation type="journal article" date="2020" name="Front. Microbiol.">
        <title>Genetic Organization of the aprX-lipA2 Operon Affects the Proteolytic Potential of Pseudomonas Species in Milk.</title>
        <authorList>
            <person name="Maier C."/>
            <person name="Huptas C."/>
            <person name="von Neubeck M."/>
            <person name="Scherer S."/>
            <person name="Wenning M."/>
            <person name="Lucking G."/>
        </authorList>
    </citation>
    <scope>NUCLEOTIDE SEQUENCE [LARGE SCALE GENOMIC DNA]</scope>
    <source>
        <strain evidence="2 3">DSM 16272</strain>
    </source>
</reference>
<protein>
    <submittedName>
        <fullName evidence="2">Uncharacterized protein</fullName>
    </submittedName>
</protein>
<organism evidence="2 3">
    <name type="scientific">Pseudomonas veronii</name>
    <dbReference type="NCBI Taxonomy" id="76761"/>
    <lineage>
        <taxon>Bacteria</taxon>
        <taxon>Pseudomonadati</taxon>
        <taxon>Pseudomonadota</taxon>
        <taxon>Gammaproteobacteria</taxon>
        <taxon>Pseudomonadales</taxon>
        <taxon>Pseudomonadaceae</taxon>
        <taxon>Pseudomonas</taxon>
    </lineage>
</organism>
<dbReference type="RefSeq" id="WP_169886719.1">
    <property type="nucleotide sequence ID" value="NZ_JAAQWG010000122.1"/>
</dbReference>
<sequence>MTTKPDTAKEQPNTWTQGGQAKYSNVKAAVSKFLDSEVPTSVSLITGGEARSTLEPFLRLDGSIYSMLSAHEKDLVKSLIRTGRKLGLAVSVLTSEEDRQALATASPEQAEQILSRGNNVVSVKLSAA</sequence>
<evidence type="ECO:0000313" key="2">
    <source>
        <dbReference type="EMBL" id="NMY13738.1"/>
    </source>
</evidence>
<comment type="caution">
    <text evidence="2">The sequence shown here is derived from an EMBL/GenBank/DDBJ whole genome shotgun (WGS) entry which is preliminary data.</text>
</comment>